<dbReference type="Gene3D" id="3.40.50.20">
    <property type="match status" value="1"/>
</dbReference>
<name>A0A090R131_9GAMM</name>
<reference evidence="6 7" key="1">
    <citation type="journal article" date="2014" name="Genome Announc.">
        <title>Draft Genome Sequences of Two Vibrionaceae Species, Vibrio ponticus C121 and Photobacterium aphoticum C119, Isolated as Coral Reef Microbiota.</title>
        <authorList>
            <person name="Al-saari N."/>
            <person name="Meirelles P.M."/>
            <person name="Mino S."/>
            <person name="Suda W."/>
            <person name="Oshima K."/>
            <person name="Hattori M."/>
            <person name="Ohkuma M."/>
            <person name="Thompson F.L."/>
            <person name="Gomez-Gil B."/>
            <person name="Sawabe T."/>
            <person name="Sawabe T."/>
        </authorList>
    </citation>
    <scope>NUCLEOTIDE SEQUENCE [LARGE SCALE GENOMIC DNA]</scope>
    <source>
        <strain evidence="6 7">JCM 19237</strain>
    </source>
</reference>
<evidence type="ECO:0000259" key="5">
    <source>
        <dbReference type="PROSITE" id="PS50975"/>
    </source>
</evidence>
<dbReference type="Pfam" id="PF13535">
    <property type="entry name" value="ATP-grasp_4"/>
    <property type="match status" value="1"/>
</dbReference>
<feature type="domain" description="ATP-grasp" evidence="5">
    <location>
        <begin position="107"/>
        <end position="300"/>
    </location>
</feature>
<dbReference type="InterPro" id="IPR040570">
    <property type="entry name" value="LAL_C2"/>
</dbReference>
<protein>
    <submittedName>
        <fullName evidence="6">Phosphoribosylglycinamide synthetase ATP-grasp (A) domain protein</fullName>
    </submittedName>
</protein>
<dbReference type="InterPro" id="IPR013815">
    <property type="entry name" value="ATP_grasp_subdomain_1"/>
</dbReference>
<accession>A0A090R131</accession>
<dbReference type="EMBL" id="BBMN01000034">
    <property type="protein sequence ID" value="GAL08841.1"/>
    <property type="molecule type" value="Genomic_DNA"/>
</dbReference>
<dbReference type="Gene3D" id="3.30.1490.20">
    <property type="entry name" value="ATP-grasp fold, A domain"/>
    <property type="match status" value="1"/>
</dbReference>
<evidence type="ECO:0000313" key="7">
    <source>
        <dbReference type="Proteomes" id="UP000029227"/>
    </source>
</evidence>
<proteinExistence type="predicted"/>
<comment type="caution">
    <text evidence="6">The sequence shown here is derived from an EMBL/GenBank/DDBJ whole genome shotgun (WGS) entry which is preliminary data.</text>
</comment>
<evidence type="ECO:0000256" key="1">
    <source>
        <dbReference type="ARBA" id="ARBA00022598"/>
    </source>
</evidence>
<keyword evidence="3 4" id="KW-0067">ATP-binding</keyword>
<dbReference type="InterPro" id="IPR016185">
    <property type="entry name" value="PreATP-grasp_dom_sf"/>
</dbReference>
<dbReference type="Pfam" id="PF18603">
    <property type="entry name" value="LAL_C2"/>
    <property type="match status" value="1"/>
</dbReference>
<dbReference type="InterPro" id="IPR011761">
    <property type="entry name" value="ATP-grasp"/>
</dbReference>
<dbReference type="PANTHER" id="PTHR43585">
    <property type="entry name" value="FUMIPYRROLE BIOSYNTHESIS PROTEIN C"/>
    <property type="match status" value="1"/>
</dbReference>
<dbReference type="AlphaFoldDB" id="A0A090R131"/>
<evidence type="ECO:0000256" key="3">
    <source>
        <dbReference type="ARBA" id="ARBA00022840"/>
    </source>
</evidence>
<keyword evidence="1" id="KW-0436">Ligase</keyword>
<dbReference type="PROSITE" id="PS50975">
    <property type="entry name" value="ATP_GRASP"/>
    <property type="match status" value="1"/>
</dbReference>
<evidence type="ECO:0000313" key="6">
    <source>
        <dbReference type="EMBL" id="GAL08841.1"/>
    </source>
</evidence>
<dbReference type="Proteomes" id="UP000029227">
    <property type="component" value="Unassembled WGS sequence"/>
</dbReference>
<dbReference type="eggNOG" id="COG0027">
    <property type="taxonomic scope" value="Bacteria"/>
</dbReference>
<dbReference type="InterPro" id="IPR052032">
    <property type="entry name" value="ATP-dep_AA_Ligase"/>
</dbReference>
<sequence length="398" mass="43163">MKKVMIVGTGYGQLPLIDACKKLGYYSIGIDFNERSMGAGVVDKFYHADVKDIPAVLSFACSESIDGIVTMQSDLPVPTIGMVNQELGLVGVTYDTAIICSNKDKTRLALKQHGVTQPDFFVVRSIEEATDAAGKIGYPCIIKAPDSSGSRGVTKVKSASDVVAAYAEACHYSRSCEILVEQFIEGIEIGAQTFSQDGECLYCLIHNDTLCDNGFMVPNGHSYPFNQVAIDETVIQRRIGQALNAVGLLNGPANIDLIVTNKGEVHIIEIGARVGATCLPELTSIYTGISWEELVIKNALGIKHDIQSVKGRACAAYVLEAPQDGVLKAINHHYSPEEYSEYSPIVEITVQVGEEVSILRKGTDRIGRVVIEADTVEEAERIALELKNKIEFVVTTNE</sequence>
<keyword evidence="2 4" id="KW-0547">Nucleotide-binding</keyword>
<evidence type="ECO:0000256" key="2">
    <source>
        <dbReference type="ARBA" id="ARBA00022741"/>
    </source>
</evidence>
<dbReference type="GO" id="GO:0005524">
    <property type="term" value="F:ATP binding"/>
    <property type="evidence" value="ECO:0007669"/>
    <property type="project" value="UniProtKB-UniRule"/>
</dbReference>
<dbReference type="PANTHER" id="PTHR43585:SF2">
    <property type="entry name" value="ATP-GRASP ENZYME FSQD"/>
    <property type="match status" value="1"/>
</dbReference>
<organism evidence="6 7">
    <name type="scientific">Photobacterium aphoticum</name>
    <dbReference type="NCBI Taxonomy" id="754436"/>
    <lineage>
        <taxon>Bacteria</taxon>
        <taxon>Pseudomonadati</taxon>
        <taxon>Pseudomonadota</taxon>
        <taxon>Gammaproteobacteria</taxon>
        <taxon>Vibrionales</taxon>
        <taxon>Vibrionaceae</taxon>
        <taxon>Photobacterium</taxon>
    </lineage>
</organism>
<dbReference type="Gene3D" id="3.30.470.20">
    <property type="entry name" value="ATP-grasp fold, B domain"/>
    <property type="match status" value="1"/>
</dbReference>
<gene>
    <name evidence="6" type="ORF">JCM19237_4002</name>
</gene>
<evidence type="ECO:0000256" key="4">
    <source>
        <dbReference type="PROSITE-ProRule" id="PRU00409"/>
    </source>
</evidence>
<dbReference type="GO" id="GO:0046872">
    <property type="term" value="F:metal ion binding"/>
    <property type="evidence" value="ECO:0007669"/>
    <property type="project" value="InterPro"/>
</dbReference>
<dbReference type="SUPFAM" id="SSF52440">
    <property type="entry name" value="PreATP-grasp domain"/>
    <property type="match status" value="1"/>
</dbReference>
<dbReference type="GO" id="GO:0016874">
    <property type="term" value="F:ligase activity"/>
    <property type="evidence" value="ECO:0007669"/>
    <property type="project" value="UniProtKB-KW"/>
</dbReference>
<dbReference type="SUPFAM" id="SSF56059">
    <property type="entry name" value="Glutathione synthetase ATP-binding domain-like"/>
    <property type="match status" value="1"/>
</dbReference>
<dbReference type="STRING" id="754436.JCM19237_4002"/>